<keyword evidence="14" id="KW-0411">Iron-sulfur</keyword>
<dbReference type="NCBIfam" id="NF008730">
    <property type="entry name" value="PRK11750.1"/>
    <property type="match status" value="1"/>
</dbReference>
<dbReference type="PROSITE" id="PS51278">
    <property type="entry name" value="GATASE_TYPE_2"/>
    <property type="match status" value="1"/>
</dbReference>
<dbReference type="Pfam" id="PF01645">
    <property type="entry name" value="Glu_synthase"/>
    <property type="match status" value="1"/>
</dbReference>
<dbReference type="InterPro" id="IPR036485">
    <property type="entry name" value="Glu_synth_asu_C_sf"/>
</dbReference>
<evidence type="ECO:0000256" key="9">
    <source>
        <dbReference type="ARBA" id="ARBA00022723"/>
    </source>
</evidence>
<evidence type="ECO:0000256" key="11">
    <source>
        <dbReference type="ARBA" id="ARBA00022962"/>
    </source>
</evidence>
<dbReference type="Gene3D" id="3.60.20.10">
    <property type="entry name" value="Glutamine Phosphoribosylpyrophosphate, subunit 1, domain 1"/>
    <property type="match status" value="1"/>
</dbReference>
<evidence type="ECO:0000259" key="19">
    <source>
        <dbReference type="PROSITE" id="PS51278"/>
    </source>
</evidence>
<keyword evidence="15" id="KW-0314">Glutamate biosynthesis</keyword>
<keyword evidence="7" id="KW-0285">Flavoprotein</keyword>
<comment type="cofactor">
    <cofactor evidence="3">
        <name>FAD</name>
        <dbReference type="ChEBI" id="CHEBI:57692"/>
    </cofactor>
</comment>
<comment type="cofactor">
    <cofactor evidence="2">
        <name>[3Fe-4S] cluster</name>
        <dbReference type="ChEBI" id="CHEBI:21137"/>
    </cofactor>
</comment>
<dbReference type="PATRIC" id="fig|1121326.3.peg.748"/>
<dbReference type="PROSITE" id="PS51379">
    <property type="entry name" value="4FE4S_FER_2"/>
    <property type="match status" value="1"/>
</dbReference>
<feature type="domain" description="4Fe-4S ferredoxin-type" evidence="20">
    <location>
        <begin position="1104"/>
        <end position="1133"/>
    </location>
</feature>
<comment type="caution">
    <text evidence="21">The sequence shown here is derived from an EMBL/GenBank/DDBJ whole genome shotgun (WGS) entry which is preliminary data.</text>
</comment>
<dbReference type="EMBL" id="LWAE01000001">
    <property type="protein sequence ID" value="KZL93739.1"/>
    <property type="molecule type" value="Genomic_DNA"/>
</dbReference>
<keyword evidence="9" id="KW-0479">Metal-binding</keyword>
<sequence>MGQNNFPDQQGLYNPNMEKDSCGVGFICHIDGLKSNSILRQGLQILKNLKHRGAVGADPTTGDGSGIMLQIPHEFFKRETQKLEIQLPDPGDYAVGMVFLPKEPNTRLFCEGIFEKILRQENQKLLGWREVPISEKACGESARATQPVIMQVFVDRNGQPQDEFRQKLLIVRKQVQSLIRNSKKANIDDFYICSLSDSTIVYKGQILGYMLDEFYLDLQDLAFKTAIAIVHERYSTNTFPSWKLAQPFRYIAHNGEINTIRGNINKMNAREGVMYSKSLGEDFKKILPVVEPGGSDSSSLDNAFELFVRNGHSMEYTMMMLIPEAWEKDSTMDENKKAFYEYHARLMEPWDGPATIAFTDGTKAGVTLDRNGLRPARYLITKDNLVILASETGVVDVENDMVIEKGLVEPGKLLLVDTSQGRVIYDDETKMKISKTKPFKEWTKRNKLTLKDIQQSCEIKTMRRETLLLKQEMFGYNKSELQNTIAYMANNGEEPIGSMGLDIPLAVLSDKPQLLFDYFKQTFAQVTNPPIDPIREATIMSLTQYIGNHGKVLDEIETELDQKYIELHHPMLSNSELEDIKHLDDEYFKTITIPIIFETDRKDGLKEALEYLCKRAEESVMKGHNILILSDRNTNLYYAPIPSLLALSAVNNHLIQKKLRTSVDLIVETGDARDVMHMALLLGYGAKAVNPYMVYHIILNMIEEKRYLNNIETVEEGFKNYCKAVSSGLLKIISRMGISTLQSYSGAQIFQCVGIHEDIIDQYFPHTPARISGITLDRIASEVVERHCSIYENDSNLNHKEHHILPPTVVKKLRDLSVNNTTSDDSLEQTDRLVTIRDLLEFKNRRSIPITEVEPAENILRRFTISGMSFGSLSKEAHETIAVAMNKIGATSNSGEGGEDPSRYQLGFNRENPKSAVKQVASGRFGVTTNYLVNCNELQIKMAQGAKPGEGGHLPGSKVTKEIAKVRHSIPGIDLISPPPHHDIYSIEDLAQLIFDLKNVNPTARIGVKLVSEVGIGTVAAGVAKGHADVIMVSGHDGGTGASPISSMKYVGLPWELGLAEVQQTLLLNNLRSRVTVQVDGKLTSGRDVVIAALLGAEEYGFATTALISLGCIMCRQCNLNKCPAGIATQDPELRKKFKGKPEHLISYLTFVAEKAREIMAQLGFRTVDELIGRVDVLEVKKASKDKIKDLNLSPILYKPELPSRIVGKRTIPQEHKIDEIIDRTLIQISQPALEKGIKVEGEFSIRNTDRTVGAMLSGEIAKRYGSEYLPEDTIRLRLRGSAGQSFGAFAVKGLTLTLHGEANDYLGKGLSGGKIILVPEENCTFNPSDNVIAGNTLLYGATSGKAFILGKVGQRFCVRNSGADAVVEGIGNHGCEYMTGGMVVILGPTGRNFGAGMSGGIAYVLDESGDFINKCNKGIVQIKSVTNPKDVSKLKELISEHYSYTNSSKAKEILDNWDANISKFLKVTSPIYEKQLDLHENL</sequence>
<dbReference type="CDD" id="cd00713">
    <property type="entry name" value="GltS"/>
    <property type="match status" value="1"/>
</dbReference>
<evidence type="ECO:0000256" key="16">
    <source>
        <dbReference type="ARBA" id="ARBA00023291"/>
    </source>
</evidence>
<accession>A0A161Y629</accession>
<dbReference type="Pfam" id="PF04898">
    <property type="entry name" value="Glu_syn_central"/>
    <property type="match status" value="1"/>
</dbReference>
<keyword evidence="6" id="KW-0028">Amino-acid biosynthesis</keyword>
<dbReference type="FunFam" id="3.60.20.10:FF:000001">
    <property type="entry name" value="Glutamate synthase, large subunit"/>
    <property type="match status" value="1"/>
</dbReference>
<evidence type="ECO:0000256" key="2">
    <source>
        <dbReference type="ARBA" id="ARBA00001927"/>
    </source>
</evidence>
<dbReference type="RefSeq" id="WP_066618137.1">
    <property type="nucleotide sequence ID" value="NZ_FQXL01000012.1"/>
</dbReference>
<keyword evidence="22" id="KW-1185">Reference proteome</keyword>
<keyword evidence="10" id="KW-0274">FAD</keyword>
<organism evidence="21 22">
    <name type="scientific">Clostridium magnum DSM 2767</name>
    <dbReference type="NCBI Taxonomy" id="1121326"/>
    <lineage>
        <taxon>Bacteria</taxon>
        <taxon>Bacillati</taxon>
        <taxon>Bacillota</taxon>
        <taxon>Clostridia</taxon>
        <taxon>Eubacteriales</taxon>
        <taxon>Clostridiaceae</taxon>
        <taxon>Clostridium</taxon>
    </lineage>
</organism>
<dbReference type="OrthoDB" id="9758182at2"/>
<dbReference type="GO" id="GO:0006537">
    <property type="term" value="P:glutamate biosynthetic process"/>
    <property type="evidence" value="ECO:0007669"/>
    <property type="project" value="UniProtKB-KW"/>
</dbReference>
<evidence type="ECO:0000256" key="14">
    <source>
        <dbReference type="ARBA" id="ARBA00023014"/>
    </source>
</evidence>
<keyword evidence="13" id="KW-0408">Iron</keyword>
<dbReference type="Gene3D" id="2.160.20.60">
    <property type="entry name" value="Glutamate synthase, alpha subunit, C-terminal domain"/>
    <property type="match status" value="1"/>
</dbReference>
<proteinExistence type="inferred from homology"/>
<dbReference type="PANTHER" id="PTHR11938:SF133">
    <property type="entry name" value="GLUTAMATE SYNTHASE (NADH)"/>
    <property type="match status" value="1"/>
</dbReference>
<evidence type="ECO:0000256" key="15">
    <source>
        <dbReference type="ARBA" id="ARBA00023164"/>
    </source>
</evidence>
<dbReference type="STRING" id="1121326.CLMAG_07900"/>
<evidence type="ECO:0000256" key="3">
    <source>
        <dbReference type="ARBA" id="ARBA00001974"/>
    </source>
</evidence>
<evidence type="ECO:0000256" key="7">
    <source>
        <dbReference type="ARBA" id="ARBA00022630"/>
    </source>
</evidence>
<dbReference type="SUPFAM" id="SSF56235">
    <property type="entry name" value="N-terminal nucleophile aminohydrolases (Ntn hydrolases)"/>
    <property type="match status" value="1"/>
</dbReference>
<dbReference type="EC" id="1.4.1.13" evidence="5"/>
<dbReference type="InterPro" id="IPR002489">
    <property type="entry name" value="Glu_synth_asu_C"/>
</dbReference>
<keyword evidence="8" id="KW-0288">FMN</keyword>
<evidence type="ECO:0000256" key="4">
    <source>
        <dbReference type="ARBA" id="ARBA00009716"/>
    </source>
</evidence>
<dbReference type="InterPro" id="IPR002932">
    <property type="entry name" value="Glu_synthdom"/>
</dbReference>
<dbReference type="Pfam" id="PF00310">
    <property type="entry name" value="GATase_2"/>
    <property type="match status" value="1"/>
</dbReference>
<evidence type="ECO:0000256" key="17">
    <source>
        <dbReference type="ARBA" id="ARBA00029440"/>
    </source>
</evidence>
<keyword evidence="11" id="KW-0315">Glutamine amidotransferase</keyword>
<name>A0A161Y629_9CLOT</name>
<evidence type="ECO:0000256" key="8">
    <source>
        <dbReference type="ARBA" id="ARBA00022643"/>
    </source>
</evidence>
<evidence type="ECO:0000313" key="22">
    <source>
        <dbReference type="Proteomes" id="UP000076603"/>
    </source>
</evidence>
<keyword evidence="12 21" id="KW-0560">Oxidoreductase</keyword>
<dbReference type="SUPFAM" id="SSF69336">
    <property type="entry name" value="Alpha subunit of glutamate synthase, C-terminal domain"/>
    <property type="match status" value="1"/>
</dbReference>
<evidence type="ECO:0000256" key="12">
    <source>
        <dbReference type="ARBA" id="ARBA00023002"/>
    </source>
</evidence>
<dbReference type="InterPro" id="IPR017932">
    <property type="entry name" value="GATase_2_dom"/>
</dbReference>
<evidence type="ECO:0000313" key="21">
    <source>
        <dbReference type="EMBL" id="KZL93739.1"/>
    </source>
</evidence>
<evidence type="ECO:0000256" key="5">
    <source>
        <dbReference type="ARBA" id="ARBA00012079"/>
    </source>
</evidence>
<dbReference type="CDD" id="cd02808">
    <property type="entry name" value="GltS_FMN"/>
    <property type="match status" value="1"/>
</dbReference>
<evidence type="ECO:0000256" key="18">
    <source>
        <dbReference type="ARBA" id="ARBA00048151"/>
    </source>
</evidence>
<dbReference type="GO" id="GO:0046872">
    <property type="term" value="F:metal ion binding"/>
    <property type="evidence" value="ECO:0007669"/>
    <property type="project" value="UniProtKB-KW"/>
</dbReference>
<evidence type="ECO:0000256" key="10">
    <source>
        <dbReference type="ARBA" id="ARBA00022827"/>
    </source>
</evidence>
<dbReference type="SUPFAM" id="SSF51395">
    <property type="entry name" value="FMN-linked oxidoreductases"/>
    <property type="match status" value="1"/>
</dbReference>
<dbReference type="InterPro" id="IPR017896">
    <property type="entry name" value="4Fe4S_Fe-S-bd"/>
</dbReference>
<dbReference type="CDD" id="cd00982">
    <property type="entry name" value="gltB_C"/>
    <property type="match status" value="1"/>
</dbReference>
<keyword evidence="16" id="KW-0003">3Fe-4S</keyword>
<comment type="cofactor">
    <cofactor evidence="1">
        <name>FMN</name>
        <dbReference type="ChEBI" id="CHEBI:58210"/>
    </cofactor>
</comment>
<evidence type="ECO:0000259" key="20">
    <source>
        <dbReference type="PROSITE" id="PS51379"/>
    </source>
</evidence>
<dbReference type="InterPro" id="IPR050711">
    <property type="entry name" value="ET-N_metabolism_enzyme"/>
</dbReference>
<reference evidence="21 22" key="1">
    <citation type="submission" date="2016-04" db="EMBL/GenBank/DDBJ databases">
        <title>Genome sequence of Clostridium magnum DSM 2767.</title>
        <authorList>
            <person name="Poehlein A."/>
            <person name="Uhlig R."/>
            <person name="Fischer R."/>
            <person name="Bahl H."/>
            <person name="Daniel R."/>
        </authorList>
    </citation>
    <scope>NUCLEOTIDE SEQUENCE [LARGE SCALE GENOMIC DNA]</scope>
    <source>
        <strain evidence="21 22">DSM 2767</strain>
    </source>
</reference>
<dbReference type="InterPro" id="IPR029055">
    <property type="entry name" value="Ntn_hydrolases_N"/>
</dbReference>
<comment type="catalytic activity">
    <reaction evidence="18">
        <text>2 L-glutamate + NADP(+) = L-glutamine + 2-oxoglutarate + NADPH + H(+)</text>
        <dbReference type="Rhea" id="RHEA:15501"/>
        <dbReference type="ChEBI" id="CHEBI:15378"/>
        <dbReference type="ChEBI" id="CHEBI:16810"/>
        <dbReference type="ChEBI" id="CHEBI:29985"/>
        <dbReference type="ChEBI" id="CHEBI:57783"/>
        <dbReference type="ChEBI" id="CHEBI:58349"/>
        <dbReference type="ChEBI" id="CHEBI:58359"/>
        <dbReference type="EC" id="1.4.1.13"/>
    </reaction>
</comment>
<protein>
    <recommendedName>
        <fullName evidence="5">glutamate synthase (NADPH)</fullName>
        <ecNumber evidence="5">1.4.1.13</ecNumber>
    </recommendedName>
</protein>
<dbReference type="GO" id="GO:0019676">
    <property type="term" value="P:ammonia assimilation cycle"/>
    <property type="evidence" value="ECO:0007669"/>
    <property type="project" value="TreeGrafter"/>
</dbReference>
<dbReference type="Gene3D" id="3.20.20.70">
    <property type="entry name" value="Aldolase class I"/>
    <property type="match status" value="2"/>
</dbReference>
<feature type="domain" description="Glutamine amidotransferase type-2" evidence="19">
    <location>
        <begin position="22"/>
        <end position="419"/>
    </location>
</feature>
<gene>
    <name evidence="21" type="primary">gltB_1</name>
    <name evidence="21" type="ORF">CLMAG_07900</name>
</gene>
<evidence type="ECO:0000256" key="1">
    <source>
        <dbReference type="ARBA" id="ARBA00001917"/>
    </source>
</evidence>
<dbReference type="GO" id="GO:0004355">
    <property type="term" value="F:glutamate synthase (NADPH) activity"/>
    <property type="evidence" value="ECO:0007669"/>
    <property type="project" value="UniProtKB-EC"/>
</dbReference>
<dbReference type="GO" id="GO:0051538">
    <property type="term" value="F:3 iron, 4 sulfur cluster binding"/>
    <property type="evidence" value="ECO:0007669"/>
    <property type="project" value="UniProtKB-KW"/>
</dbReference>
<dbReference type="PANTHER" id="PTHR11938">
    <property type="entry name" value="FAD NADPH DEHYDROGENASE/OXIDOREDUCTASE"/>
    <property type="match status" value="1"/>
</dbReference>
<evidence type="ECO:0000256" key="6">
    <source>
        <dbReference type="ARBA" id="ARBA00022605"/>
    </source>
</evidence>
<dbReference type="FunFam" id="3.20.20.70:FF:000031">
    <property type="entry name" value="Glutamate synthase 1 [NADH]"/>
    <property type="match status" value="1"/>
</dbReference>
<dbReference type="Pfam" id="PF01493">
    <property type="entry name" value="GXGXG"/>
    <property type="match status" value="1"/>
</dbReference>
<dbReference type="InterPro" id="IPR013785">
    <property type="entry name" value="Aldolase_TIM"/>
</dbReference>
<dbReference type="FunFam" id="2.160.20.60:FF:000001">
    <property type="entry name" value="Glutamate synthase, large subunit"/>
    <property type="match status" value="1"/>
</dbReference>
<dbReference type="Proteomes" id="UP000076603">
    <property type="component" value="Unassembled WGS sequence"/>
</dbReference>
<dbReference type="InterPro" id="IPR006982">
    <property type="entry name" value="Glu_synth_centr_N"/>
</dbReference>
<comment type="pathway">
    <text evidence="17">Amino-acid biosynthesis.</text>
</comment>
<comment type="similarity">
    <text evidence="4">Belongs to the glutamate synthase family.</text>
</comment>
<evidence type="ECO:0000256" key="13">
    <source>
        <dbReference type="ARBA" id="ARBA00023004"/>
    </source>
</evidence>